<name>A0A1J9RIH7_9EURO</name>
<evidence type="ECO:0008006" key="4">
    <source>
        <dbReference type="Google" id="ProtNLM"/>
    </source>
</evidence>
<sequence>MVIPRSLASCLALLSLLGTAIAAPSPTADPYHDKTVDLAPRACQTLYPEVFYWLDKTYPNITIEANSFSVMRRKGVNTRVAGIVFVGITVGSTGCMLGYDSPSPGFPGEYGEGPSVTVDIWSTHPWTEPYSPTYSRQPLKNQKVSSINIPTQVDQDPFHTILASGTCSYNMTFLAEYSPWQQGDGTALWDNKPDIFSPLEGLIDESGLDGVV</sequence>
<evidence type="ECO:0000313" key="3">
    <source>
        <dbReference type="Proteomes" id="UP000242791"/>
    </source>
</evidence>
<dbReference type="STRING" id="1658174.A0A1J9RIH7"/>
<dbReference type="AlphaFoldDB" id="A0A1J9RIH7"/>
<keyword evidence="3" id="KW-1185">Reference proteome</keyword>
<dbReference type="Proteomes" id="UP000242791">
    <property type="component" value="Unassembled WGS sequence"/>
</dbReference>
<gene>
    <name evidence="2" type="ORF">ACJ73_01178</name>
</gene>
<proteinExistence type="predicted"/>
<dbReference type="EMBL" id="LGTZ01000100">
    <property type="protein sequence ID" value="OJD27421.1"/>
    <property type="molecule type" value="Genomic_DNA"/>
</dbReference>
<keyword evidence="1" id="KW-0732">Signal</keyword>
<comment type="caution">
    <text evidence="2">The sequence shown here is derived from an EMBL/GenBank/DDBJ whole genome shotgun (WGS) entry which is preliminary data.</text>
</comment>
<feature type="chain" id="PRO_5009656641" description="Ubiquitin 3 binding protein But2 C-terminal domain-containing protein" evidence="1">
    <location>
        <begin position="23"/>
        <end position="212"/>
    </location>
</feature>
<evidence type="ECO:0000313" key="2">
    <source>
        <dbReference type="EMBL" id="OJD27421.1"/>
    </source>
</evidence>
<dbReference type="VEuPathDB" id="FungiDB:ACJ73_01178"/>
<dbReference type="OrthoDB" id="5308323at2759"/>
<accession>A0A1J9RIH7</accession>
<feature type="signal peptide" evidence="1">
    <location>
        <begin position="1"/>
        <end position="22"/>
    </location>
</feature>
<protein>
    <recommendedName>
        <fullName evidence="4">Ubiquitin 3 binding protein But2 C-terminal domain-containing protein</fullName>
    </recommendedName>
</protein>
<organism evidence="2 3">
    <name type="scientific">Blastomyces percursus</name>
    <dbReference type="NCBI Taxonomy" id="1658174"/>
    <lineage>
        <taxon>Eukaryota</taxon>
        <taxon>Fungi</taxon>
        <taxon>Dikarya</taxon>
        <taxon>Ascomycota</taxon>
        <taxon>Pezizomycotina</taxon>
        <taxon>Eurotiomycetes</taxon>
        <taxon>Eurotiomycetidae</taxon>
        <taxon>Onygenales</taxon>
        <taxon>Ajellomycetaceae</taxon>
        <taxon>Blastomyces</taxon>
    </lineage>
</organism>
<evidence type="ECO:0000256" key="1">
    <source>
        <dbReference type="SAM" id="SignalP"/>
    </source>
</evidence>
<reference evidence="2 3" key="1">
    <citation type="submission" date="2015-08" db="EMBL/GenBank/DDBJ databases">
        <title>Emmonsia species relationships and genome sequence.</title>
        <authorList>
            <person name="Cuomo C.A."/>
            <person name="Schwartz I.S."/>
            <person name="Kenyon C."/>
            <person name="De Hoog G.S."/>
            <person name="Govender N.P."/>
            <person name="Botha A."/>
            <person name="Moreno L."/>
            <person name="De Vries M."/>
            <person name="Munoz J.F."/>
            <person name="Stielow J.B."/>
        </authorList>
    </citation>
    <scope>NUCLEOTIDE SEQUENCE [LARGE SCALE GENOMIC DNA]</scope>
    <source>
        <strain evidence="2 3">EI222</strain>
    </source>
</reference>